<evidence type="ECO:0000313" key="10">
    <source>
        <dbReference type="Proteomes" id="UP000777482"/>
    </source>
</evidence>
<feature type="region of interest" description="Disordered" evidence="5">
    <location>
        <begin position="631"/>
        <end position="720"/>
    </location>
</feature>
<dbReference type="SMART" id="SM00694">
    <property type="entry name" value="DysFC"/>
    <property type="match status" value="1"/>
</dbReference>
<dbReference type="Pfam" id="PF06398">
    <property type="entry name" value="Pex24p"/>
    <property type="match status" value="1"/>
</dbReference>
<keyword evidence="2 6" id="KW-0812">Transmembrane</keyword>
<name>A0A9P6VUJ7_RHOMI</name>
<evidence type="ECO:0000256" key="4">
    <source>
        <dbReference type="ARBA" id="ARBA00023136"/>
    </source>
</evidence>
<gene>
    <name evidence="9" type="ORF">C6P46_000433</name>
</gene>
<dbReference type="OrthoDB" id="5586090at2759"/>
<feature type="compositionally biased region" description="Low complexity" evidence="5">
    <location>
        <begin position="677"/>
        <end position="701"/>
    </location>
</feature>
<dbReference type="InterPro" id="IPR052646">
    <property type="entry name" value="Peroxisomal_PEX28-32"/>
</dbReference>
<evidence type="ECO:0000256" key="1">
    <source>
        <dbReference type="ARBA" id="ARBA00004127"/>
    </source>
</evidence>
<feature type="region of interest" description="Disordered" evidence="5">
    <location>
        <begin position="350"/>
        <end position="370"/>
    </location>
</feature>
<evidence type="ECO:0000256" key="3">
    <source>
        <dbReference type="ARBA" id="ARBA00022989"/>
    </source>
</evidence>
<feature type="domain" description="Peroxin/Ferlin" evidence="7">
    <location>
        <begin position="400"/>
        <end position="483"/>
    </location>
</feature>
<evidence type="ECO:0000259" key="8">
    <source>
        <dbReference type="SMART" id="SM00694"/>
    </source>
</evidence>
<dbReference type="AlphaFoldDB" id="A0A9P6VUJ7"/>
<dbReference type="GO" id="GO:0012505">
    <property type="term" value="C:endomembrane system"/>
    <property type="evidence" value="ECO:0007669"/>
    <property type="project" value="UniProtKB-SubCell"/>
</dbReference>
<accession>A0A9P6VUJ7</accession>
<dbReference type="InterPro" id="IPR006614">
    <property type="entry name" value="Peroxin/Ferlin"/>
</dbReference>
<sequence length="720" mass="76428">MKQVVILHRELDDAEYTRNSILHGHCRRVPSSPARATDTLWTDPSLRILAPMKALPSLTGRDAATSPSRAASAASPLVSSTAPPASEDPSPTDLLLATPPALIKLFALSAPIINVAATFALLITWKHPNFWGSLLVLLGWWGLCLFGYWVAVYGLNAAILAFILVDYLSTARRGNASAAASLRHRPRPVTLSPAAYAQLLVSASIVAEHVQAFRTSVVHPLSLHFSFSPLRPSTPAPAYETAWFLVTSYPFYLALTFFVPVKYLFLALGTVAILWQAPFFATLRSILWRSAFIRWICHLLVGVLRGGKGVRQEWRRTRSGLGIPGLIGTVAKKEASVVIEEHPVKLKKRSSSTTTPVLASSTPATPATAAASSSAPAVVAAAVEEVEPPTADVDESSGEDVEVQFTVFENQRWWVGLDWTQALLPGERASWTDADNNPANPPAAFVLPQPSITYIASPTKTDPHSRLKKTTEWRWIEPAWHVLRSAASTVALPVGVPGTPNPNSDASTASGQATGAASPPSPTIPRILGVSVPSLTGATSSSSGGGAQPPMSAFSALASSLAPASTPTYTTPASAGLAWHESNLFASWQVDDEGWQYGDNHFEKMGPRGGLGKYTRRRAWVRRAGLVEKTERVSGPAPLATGSSVKTAGEVVEKERKKSGSATAKAADVVKQDRDGSSGTRSTSTSRPATTTTTTATAARAQSPRKRRSVGSTEGIGAGG</sequence>
<evidence type="ECO:0000256" key="2">
    <source>
        <dbReference type="ARBA" id="ARBA00022692"/>
    </source>
</evidence>
<comment type="caution">
    <text evidence="9">The sequence shown here is derived from an EMBL/GenBank/DDBJ whole genome shotgun (WGS) entry which is preliminary data.</text>
</comment>
<organism evidence="9 10">
    <name type="scientific">Rhodotorula mucilaginosa</name>
    <name type="common">Yeast</name>
    <name type="synonym">Rhodotorula rubra</name>
    <dbReference type="NCBI Taxonomy" id="5537"/>
    <lineage>
        <taxon>Eukaryota</taxon>
        <taxon>Fungi</taxon>
        <taxon>Dikarya</taxon>
        <taxon>Basidiomycota</taxon>
        <taxon>Pucciniomycotina</taxon>
        <taxon>Microbotryomycetes</taxon>
        <taxon>Sporidiobolales</taxon>
        <taxon>Sporidiobolaceae</taxon>
        <taxon>Rhodotorula</taxon>
    </lineage>
</organism>
<feature type="transmembrane region" description="Helical" evidence="6">
    <location>
        <begin position="105"/>
        <end position="125"/>
    </location>
</feature>
<evidence type="ECO:0000256" key="6">
    <source>
        <dbReference type="SAM" id="Phobius"/>
    </source>
</evidence>
<feature type="compositionally biased region" description="Low complexity" evidence="5">
    <location>
        <begin position="351"/>
        <end position="370"/>
    </location>
</feature>
<dbReference type="PANTHER" id="PTHR31679">
    <property type="entry name" value="PEROXISOMAL MEMBRANE PROTEIN PEX30-RELATED"/>
    <property type="match status" value="1"/>
</dbReference>
<feature type="domain" description="Peroxin/Ferlin" evidence="8">
    <location>
        <begin position="594"/>
        <end position="627"/>
    </location>
</feature>
<reference evidence="9 10" key="1">
    <citation type="submission" date="2020-11" db="EMBL/GenBank/DDBJ databases">
        <title>Kefir isolates.</title>
        <authorList>
            <person name="Marcisauskas S."/>
            <person name="Kim Y."/>
            <person name="Blasche S."/>
        </authorList>
    </citation>
    <scope>NUCLEOTIDE SEQUENCE [LARGE SCALE GENOMIC DNA]</scope>
    <source>
        <strain evidence="9 10">KR</strain>
    </source>
</reference>
<dbReference type="InterPro" id="IPR010482">
    <property type="entry name" value="TECPR1-like_DysF"/>
</dbReference>
<feature type="transmembrane region" description="Helical" evidence="6">
    <location>
        <begin position="137"/>
        <end position="165"/>
    </location>
</feature>
<dbReference type="SMART" id="SM00693">
    <property type="entry name" value="DysFN"/>
    <property type="match status" value="1"/>
</dbReference>
<feature type="transmembrane region" description="Helical" evidence="6">
    <location>
        <begin position="251"/>
        <end position="274"/>
    </location>
</feature>
<evidence type="ECO:0000259" key="7">
    <source>
        <dbReference type="SMART" id="SM00693"/>
    </source>
</evidence>
<keyword evidence="4 6" id="KW-0472">Membrane</keyword>
<keyword evidence="10" id="KW-1185">Reference proteome</keyword>
<dbReference type="GO" id="GO:0005778">
    <property type="term" value="C:peroxisomal membrane"/>
    <property type="evidence" value="ECO:0007669"/>
    <property type="project" value="TreeGrafter"/>
</dbReference>
<comment type="subcellular location">
    <subcellularLocation>
        <location evidence="1">Endomembrane system</location>
        <topology evidence="1">Multi-pass membrane protein</topology>
    </subcellularLocation>
</comment>
<protein>
    <recommendedName>
        <fullName evidence="7 8">Peroxin/Ferlin domain-containing protein</fullName>
    </recommendedName>
</protein>
<dbReference type="GO" id="GO:0007031">
    <property type="term" value="P:peroxisome organization"/>
    <property type="evidence" value="ECO:0007669"/>
    <property type="project" value="UniProtKB-ARBA"/>
</dbReference>
<feature type="region of interest" description="Disordered" evidence="5">
    <location>
        <begin position="494"/>
        <end position="528"/>
    </location>
</feature>
<dbReference type="Proteomes" id="UP000777482">
    <property type="component" value="Unassembled WGS sequence"/>
</dbReference>
<keyword evidence="3 6" id="KW-1133">Transmembrane helix</keyword>
<evidence type="ECO:0000313" key="9">
    <source>
        <dbReference type="EMBL" id="KAG0656114.1"/>
    </source>
</evidence>
<dbReference type="PANTHER" id="PTHR31679:SF2">
    <property type="entry name" value="PEROXISOMAL MEMBRANE PROTEIN PEX30-RELATED"/>
    <property type="match status" value="1"/>
</dbReference>
<feature type="compositionally biased region" description="Low complexity" evidence="5">
    <location>
        <begin position="504"/>
        <end position="518"/>
    </location>
</feature>
<proteinExistence type="predicted"/>
<evidence type="ECO:0000256" key="5">
    <source>
        <dbReference type="SAM" id="MobiDB-lite"/>
    </source>
</evidence>
<dbReference type="EMBL" id="PUHQ01000103">
    <property type="protein sequence ID" value="KAG0656114.1"/>
    <property type="molecule type" value="Genomic_DNA"/>
</dbReference>